<dbReference type="Proteomes" id="UP001177003">
    <property type="component" value="Chromosome 2"/>
</dbReference>
<evidence type="ECO:0000313" key="2">
    <source>
        <dbReference type="EMBL" id="CAI9271915.1"/>
    </source>
</evidence>
<dbReference type="AlphaFoldDB" id="A0AA35VS62"/>
<evidence type="ECO:0000313" key="3">
    <source>
        <dbReference type="Proteomes" id="UP001177003"/>
    </source>
</evidence>
<organism evidence="2 3">
    <name type="scientific">Lactuca saligna</name>
    <name type="common">Willowleaf lettuce</name>
    <dbReference type="NCBI Taxonomy" id="75948"/>
    <lineage>
        <taxon>Eukaryota</taxon>
        <taxon>Viridiplantae</taxon>
        <taxon>Streptophyta</taxon>
        <taxon>Embryophyta</taxon>
        <taxon>Tracheophyta</taxon>
        <taxon>Spermatophyta</taxon>
        <taxon>Magnoliopsida</taxon>
        <taxon>eudicotyledons</taxon>
        <taxon>Gunneridae</taxon>
        <taxon>Pentapetalae</taxon>
        <taxon>asterids</taxon>
        <taxon>campanulids</taxon>
        <taxon>Asterales</taxon>
        <taxon>Asteraceae</taxon>
        <taxon>Cichorioideae</taxon>
        <taxon>Cichorieae</taxon>
        <taxon>Lactucinae</taxon>
        <taxon>Lactuca</taxon>
    </lineage>
</organism>
<sequence>MLMDEKDGIDSDGEGFEAVTPEHNPKISEEHDGMHILATDEHTHVLEDDDGELEMEDVAPSRESDIAAPTVYLFGLLHENMQFLHIMFKTCRDRLMRTESSLNEKECRNTTLRDKDST</sequence>
<protein>
    <submittedName>
        <fullName evidence="2">Uncharacterized protein</fullName>
    </submittedName>
</protein>
<name>A0AA35VS62_LACSI</name>
<accession>A0AA35VS62</accession>
<dbReference type="EMBL" id="OX465078">
    <property type="protein sequence ID" value="CAI9271915.1"/>
    <property type="molecule type" value="Genomic_DNA"/>
</dbReference>
<dbReference type="PANTHER" id="PTHR12550">
    <property type="entry name" value="HEPATOMA-DERIVED GROWTH FACTOR-RELATED"/>
    <property type="match status" value="1"/>
</dbReference>
<dbReference type="PANTHER" id="PTHR12550:SF49">
    <property type="entry name" value="PROTEIN HUA2-LIKE 2-RELATED"/>
    <property type="match status" value="1"/>
</dbReference>
<feature type="region of interest" description="Disordered" evidence="1">
    <location>
        <begin position="1"/>
        <end position="28"/>
    </location>
</feature>
<reference evidence="2" key="1">
    <citation type="submission" date="2023-04" db="EMBL/GenBank/DDBJ databases">
        <authorList>
            <person name="Vijverberg K."/>
            <person name="Xiong W."/>
            <person name="Schranz E."/>
        </authorList>
    </citation>
    <scope>NUCLEOTIDE SEQUENCE</scope>
</reference>
<keyword evidence="3" id="KW-1185">Reference proteome</keyword>
<proteinExistence type="predicted"/>
<gene>
    <name evidence="2" type="ORF">LSALG_LOCUS12170</name>
</gene>
<evidence type="ECO:0000256" key="1">
    <source>
        <dbReference type="SAM" id="MobiDB-lite"/>
    </source>
</evidence>